<dbReference type="RefSeq" id="WP_305973026.1">
    <property type="nucleotide sequence ID" value="NZ_JAPJDY010000001.1"/>
</dbReference>
<accession>A0ABT9HTF6</accession>
<dbReference type="EMBL" id="JAPJDZ010000001">
    <property type="protein sequence ID" value="MDP5134409.1"/>
    <property type="molecule type" value="Genomic_DNA"/>
</dbReference>
<feature type="transmembrane region" description="Helical" evidence="1">
    <location>
        <begin position="215"/>
        <end position="234"/>
    </location>
</feature>
<feature type="transmembrane region" description="Helical" evidence="1">
    <location>
        <begin position="125"/>
        <end position="144"/>
    </location>
</feature>
<feature type="transmembrane region" description="Helical" evidence="1">
    <location>
        <begin position="42"/>
        <end position="63"/>
    </location>
</feature>
<feature type="transmembrane region" description="Helical" evidence="1">
    <location>
        <begin position="6"/>
        <end position="30"/>
    </location>
</feature>
<proteinExistence type="predicted"/>
<feature type="transmembrane region" description="Helical" evidence="1">
    <location>
        <begin position="182"/>
        <end position="203"/>
    </location>
</feature>
<comment type="caution">
    <text evidence="2">The sequence shown here is derived from an EMBL/GenBank/DDBJ whole genome shotgun (WGS) entry which is preliminary data.</text>
</comment>
<feature type="transmembrane region" description="Helical" evidence="1">
    <location>
        <begin position="150"/>
        <end position="170"/>
    </location>
</feature>
<evidence type="ECO:0000313" key="3">
    <source>
        <dbReference type="Proteomes" id="UP001231109"/>
    </source>
</evidence>
<feature type="transmembrane region" description="Helical" evidence="1">
    <location>
        <begin position="83"/>
        <end position="104"/>
    </location>
</feature>
<keyword evidence="1" id="KW-0472">Membrane</keyword>
<sequence>MSALHSILLYTHIALGSIALLLFWLPVIVKKGSKLHNNAGKVFYYIMLLVSGSGMVMSGLTIYDPLAIYPMPNLTGIELQRFLGWRVVFSQFLLLLSLLTWVSVRHAIGVLLAKADRSLLKRLSFLGPVLLMLPLSLFVAWQGYKFNQTLLMIFAGVSFYIAASICVYVFKAEIKPRQWIIEHFTSMVGTGIAVYTAFFAAGGRRLISELLPEQWMMLTWLAAPVIGVGAIILFKGHFQRKYKVKTKQDSPLQHA</sequence>
<dbReference type="Proteomes" id="UP001231109">
    <property type="component" value="Unassembled WGS sequence"/>
</dbReference>
<reference evidence="2 3" key="1">
    <citation type="submission" date="2022-11" db="EMBL/GenBank/DDBJ databases">
        <title>Viruses from the air-sea interface of a natural surface slick.</title>
        <authorList>
            <person name="Rahlff J."/>
            <person name="Holmfeldt K."/>
        </authorList>
    </citation>
    <scope>NUCLEOTIDE SEQUENCE [LARGE SCALE GENOMIC DNA]</scope>
    <source>
        <strain evidence="2 3">SMS4</strain>
    </source>
</reference>
<keyword evidence="1" id="KW-0812">Transmembrane</keyword>
<protein>
    <recommendedName>
        <fullName evidence="4">DUF2306 domain-containing protein</fullName>
    </recommendedName>
</protein>
<evidence type="ECO:0000256" key="1">
    <source>
        <dbReference type="SAM" id="Phobius"/>
    </source>
</evidence>
<name>A0ABT9HTF6_9GAMM</name>
<organism evidence="2 3">
    <name type="scientific">Rheinheimera baltica</name>
    <dbReference type="NCBI Taxonomy" id="67576"/>
    <lineage>
        <taxon>Bacteria</taxon>
        <taxon>Pseudomonadati</taxon>
        <taxon>Pseudomonadota</taxon>
        <taxon>Gammaproteobacteria</taxon>
        <taxon>Chromatiales</taxon>
        <taxon>Chromatiaceae</taxon>
        <taxon>Rheinheimera</taxon>
    </lineage>
</organism>
<keyword evidence="1" id="KW-1133">Transmembrane helix</keyword>
<evidence type="ECO:0008006" key="4">
    <source>
        <dbReference type="Google" id="ProtNLM"/>
    </source>
</evidence>
<evidence type="ECO:0000313" key="2">
    <source>
        <dbReference type="EMBL" id="MDP5134409.1"/>
    </source>
</evidence>
<gene>
    <name evidence="2" type="ORF">ORJ04_00410</name>
</gene>
<keyword evidence="3" id="KW-1185">Reference proteome</keyword>